<proteinExistence type="predicted"/>
<dbReference type="Gene3D" id="1.20.1260.10">
    <property type="match status" value="1"/>
</dbReference>
<dbReference type="Proteomes" id="UP000662111">
    <property type="component" value="Unassembled WGS sequence"/>
</dbReference>
<dbReference type="Pfam" id="PF03713">
    <property type="entry name" value="DUF305"/>
    <property type="match status" value="1"/>
</dbReference>
<dbReference type="PANTHER" id="PTHR36933:SF1">
    <property type="entry name" value="SLL0788 PROTEIN"/>
    <property type="match status" value="1"/>
</dbReference>
<keyword evidence="3" id="KW-1185">Reference proteome</keyword>
<reference evidence="3" key="1">
    <citation type="journal article" date="2019" name="Int. J. Syst. Evol. Microbiol.">
        <title>The Global Catalogue of Microorganisms (GCM) 10K type strain sequencing project: providing services to taxonomists for standard genome sequencing and annotation.</title>
        <authorList>
            <consortium name="The Broad Institute Genomics Platform"/>
            <consortium name="The Broad Institute Genome Sequencing Center for Infectious Disease"/>
            <person name="Wu L."/>
            <person name="Ma J."/>
        </authorList>
    </citation>
    <scope>NUCLEOTIDE SEQUENCE [LARGE SCALE GENOMIC DNA]</scope>
    <source>
        <strain evidence="3">CGMCC 1.5362</strain>
    </source>
</reference>
<feature type="domain" description="DUF305" evidence="1">
    <location>
        <begin position="11"/>
        <end position="114"/>
    </location>
</feature>
<sequence>MPGEGRPRGLIATCEDIIATQTAEIETMQSWLMDWYGLEHMPDMTGMQSMQRFHDLEGEEFEIAFMRSMIRHHWGAIREAETCLARAEHEDLLAMCAEIKSVQLDEIEMMQNWLQEWYGLPGGRPTSTA</sequence>
<evidence type="ECO:0000313" key="3">
    <source>
        <dbReference type="Proteomes" id="UP000662111"/>
    </source>
</evidence>
<accession>A0ABQ2F8U6</accession>
<evidence type="ECO:0000259" key="1">
    <source>
        <dbReference type="Pfam" id="PF03713"/>
    </source>
</evidence>
<name>A0ABQ2F8U6_9MICO</name>
<evidence type="ECO:0000313" key="2">
    <source>
        <dbReference type="EMBL" id="GGK63671.1"/>
    </source>
</evidence>
<organism evidence="2 3">
    <name type="scientific">Ornithinimicrobium pekingense</name>
    <dbReference type="NCBI Taxonomy" id="384677"/>
    <lineage>
        <taxon>Bacteria</taxon>
        <taxon>Bacillati</taxon>
        <taxon>Actinomycetota</taxon>
        <taxon>Actinomycetes</taxon>
        <taxon>Micrococcales</taxon>
        <taxon>Ornithinimicrobiaceae</taxon>
        <taxon>Ornithinimicrobium</taxon>
    </lineage>
</organism>
<dbReference type="EMBL" id="BMLB01000002">
    <property type="protein sequence ID" value="GGK63671.1"/>
    <property type="molecule type" value="Genomic_DNA"/>
</dbReference>
<gene>
    <name evidence="2" type="ORF">GCM10011509_10130</name>
</gene>
<dbReference type="PANTHER" id="PTHR36933">
    <property type="entry name" value="SLL0788 PROTEIN"/>
    <property type="match status" value="1"/>
</dbReference>
<protein>
    <recommendedName>
        <fullName evidence="1">DUF305 domain-containing protein</fullName>
    </recommendedName>
</protein>
<dbReference type="InterPro" id="IPR012347">
    <property type="entry name" value="Ferritin-like"/>
</dbReference>
<comment type="caution">
    <text evidence="2">The sequence shown here is derived from an EMBL/GenBank/DDBJ whole genome shotgun (WGS) entry which is preliminary data.</text>
</comment>
<dbReference type="InterPro" id="IPR005183">
    <property type="entry name" value="DUF305_CopM-like"/>
</dbReference>
<dbReference type="RefSeq" id="WP_022920484.1">
    <property type="nucleotide sequence ID" value="NZ_BMLB01000002.1"/>
</dbReference>